<organism evidence="2 3">
    <name type="scientific">Solirubrobacter pauli</name>
    <dbReference type="NCBI Taxonomy" id="166793"/>
    <lineage>
        <taxon>Bacteria</taxon>
        <taxon>Bacillati</taxon>
        <taxon>Actinomycetota</taxon>
        <taxon>Thermoleophilia</taxon>
        <taxon>Solirubrobacterales</taxon>
        <taxon>Solirubrobacteraceae</taxon>
        <taxon>Solirubrobacter</taxon>
    </lineage>
</organism>
<evidence type="ECO:0000313" key="2">
    <source>
        <dbReference type="EMBL" id="RKQ93012.1"/>
    </source>
</evidence>
<reference evidence="2 3" key="1">
    <citation type="submission" date="2018-10" db="EMBL/GenBank/DDBJ databases">
        <title>Genomic Encyclopedia of Archaeal and Bacterial Type Strains, Phase II (KMG-II): from individual species to whole genera.</title>
        <authorList>
            <person name="Goeker M."/>
        </authorList>
    </citation>
    <scope>NUCLEOTIDE SEQUENCE [LARGE SCALE GENOMIC DNA]</scope>
    <source>
        <strain evidence="2 3">DSM 14954</strain>
    </source>
</reference>
<comment type="caution">
    <text evidence="2">The sequence shown here is derived from an EMBL/GenBank/DDBJ whole genome shotgun (WGS) entry which is preliminary data.</text>
</comment>
<evidence type="ECO:0000256" key="1">
    <source>
        <dbReference type="SAM" id="SignalP"/>
    </source>
</evidence>
<dbReference type="EMBL" id="RBIL01000001">
    <property type="protein sequence ID" value="RKQ93012.1"/>
    <property type="molecule type" value="Genomic_DNA"/>
</dbReference>
<sequence length="277" mass="28017">MSSFRRVATAATALAFAGALTAPAAHAATTPGGDLYLATAGAGALTPTGHDTYRLTLRDPAAELTAFTDRPARTSSSVPLRRFVSGWDEAGFAADPPNAALTIDGAPARHDTMIVELTHPQLTRSGALTLRARRVPGPASGSLAAFSRRADPRLPLTFGKAELFIDSGAAAVQPVRISVDVPAYKNVDVNFDPSDMTLTGGPLVWTTNAAGGLTVSANGIGVSAPAAMQGVLTGYTPAGADSISGTATIPDGATVTATVGNGRPIPITNGAFSIPLD</sequence>
<name>A0A660LDC3_9ACTN</name>
<gene>
    <name evidence="2" type="ORF">C8N24_2871</name>
</gene>
<feature type="signal peptide" evidence="1">
    <location>
        <begin position="1"/>
        <end position="27"/>
    </location>
</feature>
<dbReference type="AlphaFoldDB" id="A0A660LDC3"/>
<evidence type="ECO:0000313" key="3">
    <source>
        <dbReference type="Proteomes" id="UP000278962"/>
    </source>
</evidence>
<feature type="chain" id="PRO_5024987223" evidence="1">
    <location>
        <begin position="28"/>
        <end position="277"/>
    </location>
</feature>
<dbReference type="RefSeq" id="WP_170179086.1">
    <property type="nucleotide sequence ID" value="NZ_RBIL01000001.1"/>
</dbReference>
<keyword evidence="3" id="KW-1185">Reference proteome</keyword>
<dbReference type="Proteomes" id="UP000278962">
    <property type="component" value="Unassembled WGS sequence"/>
</dbReference>
<accession>A0A660LDC3</accession>
<protein>
    <submittedName>
        <fullName evidence="2">Uncharacterized protein</fullName>
    </submittedName>
</protein>
<proteinExistence type="predicted"/>
<keyword evidence="1" id="KW-0732">Signal</keyword>